<feature type="domain" description="DUF4817" evidence="1">
    <location>
        <begin position="8"/>
        <end position="54"/>
    </location>
</feature>
<accession>A0A151JPP4</accession>
<dbReference type="InterPro" id="IPR032135">
    <property type="entry name" value="DUF4817"/>
</dbReference>
<dbReference type="Gene3D" id="3.30.420.10">
    <property type="entry name" value="Ribonuclease H-like superfamily/Ribonuclease H"/>
    <property type="match status" value="1"/>
</dbReference>
<dbReference type="Pfam" id="PF16087">
    <property type="entry name" value="DUF4817"/>
    <property type="match status" value="1"/>
</dbReference>
<protein>
    <recommendedName>
        <fullName evidence="1">DUF4817 domain-containing protein</fullName>
    </recommendedName>
</protein>
<dbReference type="STRING" id="471704.A0A151JPP4"/>
<evidence type="ECO:0000313" key="2">
    <source>
        <dbReference type="EMBL" id="KYN29105.1"/>
    </source>
</evidence>
<name>A0A151JPP4_9HYME</name>
<gene>
    <name evidence="2" type="ORF">ALC57_01468</name>
</gene>
<keyword evidence="3" id="KW-1185">Reference proteome</keyword>
<evidence type="ECO:0000259" key="1">
    <source>
        <dbReference type="Pfam" id="PF16087"/>
    </source>
</evidence>
<dbReference type="PANTHER" id="PTHR47326:SF1">
    <property type="entry name" value="HTH PSQ-TYPE DOMAIN-CONTAINING PROTEIN"/>
    <property type="match status" value="1"/>
</dbReference>
<dbReference type="Proteomes" id="UP000078492">
    <property type="component" value="Unassembled WGS sequence"/>
</dbReference>
<organism evidence="2 3">
    <name type="scientific">Trachymyrmex cornetzi</name>
    <dbReference type="NCBI Taxonomy" id="471704"/>
    <lineage>
        <taxon>Eukaryota</taxon>
        <taxon>Metazoa</taxon>
        <taxon>Ecdysozoa</taxon>
        <taxon>Arthropoda</taxon>
        <taxon>Hexapoda</taxon>
        <taxon>Insecta</taxon>
        <taxon>Pterygota</taxon>
        <taxon>Neoptera</taxon>
        <taxon>Endopterygota</taxon>
        <taxon>Hymenoptera</taxon>
        <taxon>Apocrita</taxon>
        <taxon>Aculeata</taxon>
        <taxon>Formicoidea</taxon>
        <taxon>Formicidae</taxon>
        <taxon>Myrmicinae</taxon>
        <taxon>Trachymyrmex</taxon>
    </lineage>
</organism>
<evidence type="ECO:0000313" key="3">
    <source>
        <dbReference type="Proteomes" id="UP000078492"/>
    </source>
</evidence>
<dbReference type="EMBL" id="KQ978707">
    <property type="protein sequence ID" value="KYN29105.1"/>
    <property type="molecule type" value="Genomic_DNA"/>
</dbReference>
<dbReference type="GO" id="GO:0003676">
    <property type="term" value="F:nucleic acid binding"/>
    <property type="evidence" value="ECO:0007669"/>
    <property type="project" value="InterPro"/>
</dbReference>
<reference evidence="2 3" key="1">
    <citation type="submission" date="2015-09" db="EMBL/GenBank/DDBJ databases">
        <title>Trachymyrmex cornetzi WGS genome.</title>
        <authorList>
            <person name="Nygaard S."/>
            <person name="Hu H."/>
            <person name="Boomsma J."/>
            <person name="Zhang G."/>
        </authorList>
    </citation>
    <scope>NUCLEOTIDE SEQUENCE [LARGE SCALE GENOMIC DNA]</scope>
    <source>
        <strain evidence="2">Tcor2-1</strain>
        <tissue evidence="2">Whole body</tissue>
    </source>
</reference>
<dbReference type="InterPro" id="IPR036397">
    <property type="entry name" value="RNaseH_sf"/>
</dbReference>
<dbReference type="AlphaFoldDB" id="A0A151JPP4"/>
<sequence length="121" mass="14492">MPDYTPNEIVDIILVLGECRGNYVQAAELYRNRFPNVRHPNDRTIARLVERQRQSLSAIFCRWAQTMIQQDPEFFHYVLFSDEATFHNTGQLNRHNCHYWSVENPHLHREVNHQQCWSLIV</sequence>
<proteinExistence type="predicted"/>
<dbReference type="PANTHER" id="PTHR47326">
    <property type="entry name" value="TRANSPOSABLE ELEMENT TC3 TRANSPOSASE-LIKE PROTEIN"/>
    <property type="match status" value="1"/>
</dbReference>